<proteinExistence type="predicted"/>
<dbReference type="Gene3D" id="3.90.550.10">
    <property type="entry name" value="Spore Coat Polysaccharide Biosynthesis Protein SpsA, Chain A"/>
    <property type="match status" value="1"/>
</dbReference>
<evidence type="ECO:0000313" key="2">
    <source>
        <dbReference type="EMBL" id="MBU2711722.1"/>
    </source>
</evidence>
<dbReference type="EMBL" id="JAGSOY010000024">
    <property type="protein sequence ID" value="MBU2711722.1"/>
    <property type="molecule type" value="Genomic_DNA"/>
</dbReference>
<dbReference type="SUPFAM" id="SSF53448">
    <property type="entry name" value="Nucleotide-diphospho-sugar transferases"/>
    <property type="match status" value="1"/>
</dbReference>
<keyword evidence="3" id="KW-1185">Reference proteome</keyword>
<name>A0ABS5ZCD8_9GAMM</name>
<dbReference type="Pfam" id="PF00535">
    <property type="entry name" value="Glycos_transf_2"/>
    <property type="match status" value="1"/>
</dbReference>
<dbReference type="PANTHER" id="PTHR22916:SF3">
    <property type="entry name" value="UDP-GLCNAC:BETAGAL BETA-1,3-N-ACETYLGLUCOSAMINYLTRANSFERASE-LIKE PROTEIN 1"/>
    <property type="match status" value="1"/>
</dbReference>
<protein>
    <submittedName>
        <fullName evidence="2">Glycosyltransferase</fullName>
    </submittedName>
</protein>
<accession>A0ABS5ZCD8</accession>
<dbReference type="RefSeq" id="WP_215819881.1">
    <property type="nucleotide sequence ID" value="NZ_JAGSOY010000024.1"/>
</dbReference>
<dbReference type="PANTHER" id="PTHR22916">
    <property type="entry name" value="GLYCOSYLTRANSFERASE"/>
    <property type="match status" value="1"/>
</dbReference>
<gene>
    <name evidence="2" type="ORF">KCG35_11685</name>
</gene>
<comment type="caution">
    <text evidence="2">The sequence shown here is derived from an EMBL/GenBank/DDBJ whole genome shotgun (WGS) entry which is preliminary data.</text>
</comment>
<evidence type="ECO:0000259" key="1">
    <source>
        <dbReference type="Pfam" id="PF00535"/>
    </source>
</evidence>
<dbReference type="InterPro" id="IPR001173">
    <property type="entry name" value="Glyco_trans_2-like"/>
</dbReference>
<feature type="domain" description="Glycosyltransferase 2-like" evidence="1">
    <location>
        <begin position="16"/>
        <end position="166"/>
    </location>
</feature>
<dbReference type="Proteomes" id="UP000690515">
    <property type="component" value="Unassembled WGS sequence"/>
</dbReference>
<evidence type="ECO:0000313" key="3">
    <source>
        <dbReference type="Proteomes" id="UP000690515"/>
    </source>
</evidence>
<organism evidence="2 3">
    <name type="scientific">Zooshikella harenae</name>
    <dbReference type="NCBI Taxonomy" id="2827238"/>
    <lineage>
        <taxon>Bacteria</taxon>
        <taxon>Pseudomonadati</taxon>
        <taxon>Pseudomonadota</taxon>
        <taxon>Gammaproteobacteria</taxon>
        <taxon>Oceanospirillales</taxon>
        <taxon>Zooshikellaceae</taxon>
        <taxon>Zooshikella</taxon>
    </lineage>
</organism>
<dbReference type="InterPro" id="IPR029044">
    <property type="entry name" value="Nucleotide-diphossugar_trans"/>
</dbReference>
<dbReference type="CDD" id="cd06433">
    <property type="entry name" value="GT_2_WfgS_like"/>
    <property type="match status" value="1"/>
</dbReference>
<reference evidence="2 3" key="1">
    <citation type="submission" date="2021-04" db="EMBL/GenBank/DDBJ databases">
        <authorList>
            <person name="Pira H."/>
            <person name="Risdian C."/>
            <person name="Wink J."/>
        </authorList>
    </citation>
    <scope>NUCLEOTIDE SEQUENCE [LARGE SCALE GENOMIC DNA]</scope>
    <source>
        <strain evidence="2 3">WH53</strain>
    </source>
</reference>
<sequence length="270" mass="31264">MKNFKQIHRTSKPLISIITVCYNAVDFIESTFISIKEQNFQDYEYIVIDGGSSDGTLEVIQKHQDIIDYWQTEPDQGIADAMNKGLGHAQGAYILFLHADDYFHTSNSLSVVADFMKKKPGYDVYACNILYGSNPNLSLQKPRGFNAWINIKTGIFHQGALCKKTLFDTIGLFDTHFKIAMDYDWFLRAYLKKASLKKTYLVLTVMRDTGISSKTDQQSLLNRFTEEKKVHEKNCCNSLWHYIYLVWWLIYPKYRLFFLAIKNKLAAQPS</sequence>